<keyword evidence="4 6" id="KW-1133">Transmembrane helix</keyword>
<evidence type="ECO:0000256" key="5">
    <source>
        <dbReference type="ARBA" id="ARBA00023136"/>
    </source>
</evidence>
<comment type="subcellular location">
    <subcellularLocation>
        <location evidence="1">Cell membrane</location>
        <topology evidence="1">Multi-pass membrane protein</topology>
    </subcellularLocation>
</comment>
<dbReference type="InterPro" id="IPR050833">
    <property type="entry name" value="Poly_Biosynth_Transport"/>
</dbReference>
<evidence type="ECO:0000256" key="2">
    <source>
        <dbReference type="ARBA" id="ARBA00022475"/>
    </source>
</evidence>
<feature type="transmembrane region" description="Helical" evidence="6">
    <location>
        <begin position="341"/>
        <end position="358"/>
    </location>
</feature>
<dbReference type="PANTHER" id="PTHR30250">
    <property type="entry name" value="PST FAMILY PREDICTED COLANIC ACID TRANSPORTER"/>
    <property type="match status" value="1"/>
</dbReference>
<evidence type="ECO:0000313" key="8">
    <source>
        <dbReference type="EMBL" id="GED98955.1"/>
    </source>
</evidence>
<evidence type="ECO:0000256" key="6">
    <source>
        <dbReference type="SAM" id="Phobius"/>
    </source>
</evidence>
<dbReference type="EMBL" id="BJOU01000001">
    <property type="protein sequence ID" value="GED96053.1"/>
    <property type="molecule type" value="Genomic_DNA"/>
</dbReference>
<proteinExistence type="predicted"/>
<organism evidence="8 9">
    <name type="scientific">Gordonia crocea</name>
    <dbReference type="NCBI Taxonomy" id="589162"/>
    <lineage>
        <taxon>Bacteria</taxon>
        <taxon>Bacillati</taxon>
        <taxon>Actinomycetota</taxon>
        <taxon>Actinomycetes</taxon>
        <taxon>Mycobacteriales</taxon>
        <taxon>Gordoniaceae</taxon>
        <taxon>Gordonia</taxon>
    </lineage>
</organism>
<sequence length="393" mass="39438">MTVGAMVANIAAYLVALPASRALGAVDYGVFGVVMAAMVIAAAPSMAVQAVIAREVVRGRPGLTTLGLRAAALVAMFSLVAGVVLVPLTRIPMSAAAAGLVMAPLITVTAAAQGFLQGRGQFHRLGWLLGLVGLLRSGPIIVALGLGAAATGALWAGALGTLAAAGVAWSLLRISPSDTAKGSVPPDAHQGNTFSSGAGVGSVLAASQVQLALLVAVSLDLLLARVVLSATDAGVYALGAVATKAAFWLPQAIGTVVYPRLAAPERDSRSLRMALGVVAGIGAVTVVGTWVLSPLVPRIVGEEYRPLTGILWLFAATGAVLSLLALLLLAVIAVRRTTIGLAVWACTALEAVAILGWADSVTSLVAIAATAATVMTALCLVAVISAERSSRRA</sequence>
<feature type="transmembrane region" description="Helical" evidence="6">
    <location>
        <begin position="128"/>
        <end position="147"/>
    </location>
</feature>
<protein>
    <submittedName>
        <fullName evidence="8">Polysaccharide biosynthesis protein</fullName>
    </submittedName>
</protein>
<feature type="transmembrane region" description="Helical" evidence="6">
    <location>
        <begin position="312"/>
        <end position="334"/>
    </location>
</feature>
<feature type="transmembrane region" description="Helical" evidence="6">
    <location>
        <begin position="270"/>
        <end position="292"/>
    </location>
</feature>
<comment type="caution">
    <text evidence="8">The sequence shown here is derived from an EMBL/GenBank/DDBJ whole genome shotgun (WGS) entry which is preliminary data.</text>
</comment>
<dbReference type="GO" id="GO:0005886">
    <property type="term" value="C:plasma membrane"/>
    <property type="evidence" value="ECO:0007669"/>
    <property type="project" value="UniProtKB-SubCell"/>
</dbReference>
<feature type="transmembrane region" description="Helical" evidence="6">
    <location>
        <begin position="153"/>
        <end position="172"/>
    </location>
</feature>
<dbReference type="EMBL" id="BJOU01000014">
    <property type="protein sequence ID" value="GED98955.1"/>
    <property type="molecule type" value="Genomic_DNA"/>
</dbReference>
<reference evidence="8" key="2">
    <citation type="journal article" date="2020" name="Int. J. Syst. Evol. Microbiol.">
        <title>Gordonia crocea sp. nov. and Gordonia spumicola sp. nov. isolated from sludge of a wastewater treatment plant.</title>
        <authorList>
            <person name="Tamura T."/>
            <person name="Saito S."/>
            <person name="Hamada M."/>
            <person name="Kang Y."/>
            <person name="Hoshino Y."/>
            <person name="Gonoi T."/>
            <person name="Mikami Y."/>
            <person name="Yaguchi T."/>
        </authorList>
    </citation>
    <scope>NUCLEOTIDE SEQUENCE</scope>
    <source>
        <strain evidence="8">NBRC 107697</strain>
    </source>
</reference>
<feature type="transmembrane region" description="Helical" evidence="6">
    <location>
        <begin position="364"/>
        <end position="386"/>
    </location>
</feature>
<keyword evidence="3 6" id="KW-0812">Transmembrane</keyword>
<dbReference type="AlphaFoldDB" id="A0A7I9V0P4"/>
<name>A0A7I9V0P4_9ACTN</name>
<gene>
    <name evidence="7" type="ORF">nbrc107697_00920</name>
    <name evidence="8" type="ORF">nbrc107697_29940</name>
</gene>
<evidence type="ECO:0000256" key="3">
    <source>
        <dbReference type="ARBA" id="ARBA00022692"/>
    </source>
</evidence>
<reference evidence="9" key="1">
    <citation type="submission" date="2019-06" db="EMBL/GenBank/DDBJ databases">
        <title>Gordonia isolated from sludge of a wastewater treatment plant.</title>
        <authorList>
            <person name="Tamura T."/>
            <person name="Aoyama K."/>
            <person name="Kang Y."/>
            <person name="Saito S."/>
            <person name="Akiyama N."/>
            <person name="Yazawa K."/>
            <person name="Gonoi T."/>
            <person name="Mikami Y."/>
        </authorList>
    </citation>
    <scope>NUCLEOTIDE SEQUENCE [LARGE SCALE GENOMIC DNA]</scope>
    <source>
        <strain evidence="9">NBRC 107697</strain>
    </source>
</reference>
<keyword evidence="2" id="KW-1003">Cell membrane</keyword>
<feature type="transmembrane region" description="Helical" evidence="6">
    <location>
        <begin position="94"/>
        <end position="116"/>
    </location>
</feature>
<keyword evidence="9" id="KW-1185">Reference proteome</keyword>
<dbReference type="Proteomes" id="UP000444980">
    <property type="component" value="Unassembled WGS sequence"/>
</dbReference>
<dbReference type="PANTHER" id="PTHR30250:SF11">
    <property type="entry name" value="O-ANTIGEN TRANSPORTER-RELATED"/>
    <property type="match status" value="1"/>
</dbReference>
<feature type="transmembrane region" description="Helical" evidence="6">
    <location>
        <begin position="66"/>
        <end position="88"/>
    </location>
</feature>
<evidence type="ECO:0000256" key="1">
    <source>
        <dbReference type="ARBA" id="ARBA00004651"/>
    </source>
</evidence>
<keyword evidence="5 6" id="KW-0472">Membrane</keyword>
<feature type="transmembrane region" description="Helical" evidence="6">
    <location>
        <begin position="34"/>
        <end position="54"/>
    </location>
</feature>
<accession>A0A7I9V0P4</accession>
<dbReference type="RefSeq" id="WP_228460591.1">
    <property type="nucleotide sequence ID" value="NZ_BJOU01000001.1"/>
</dbReference>
<evidence type="ECO:0000313" key="9">
    <source>
        <dbReference type="Proteomes" id="UP000444980"/>
    </source>
</evidence>
<evidence type="ECO:0000256" key="4">
    <source>
        <dbReference type="ARBA" id="ARBA00022989"/>
    </source>
</evidence>
<evidence type="ECO:0000313" key="7">
    <source>
        <dbReference type="EMBL" id="GED96053.1"/>
    </source>
</evidence>